<dbReference type="RefSeq" id="WP_065689151.1">
    <property type="nucleotide sequence ID" value="NZ_JBFDVB010000023.1"/>
</dbReference>
<dbReference type="InterPro" id="IPR023393">
    <property type="entry name" value="START-like_dom_sf"/>
</dbReference>
<dbReference type="AlphaFoldDB" id="A0AB36EJA2"/>
<dbReference type="EMBL" id="LXKT01000029">
    <property type="protein sequence ID" value="OCJ32843.1"/>
    <property type="molecule type" value="Genomic_DNA"/>
</dbReference>
<accession>A0AB36EJA2</accession>
<dbReference type="Pfam" id="PF08982">
    <property type="entry name" value="AtaL"/>
    <property type="match status" value="1"/>
</dbReference>
<comment type="caution">
    <text evidence="1">The sequence shown here is derived from an EMBL/GenBank/DDBJ whole genome shotgun (WGS) entry which is preliminary data.</text>
</comment>
<dbReference type="Proteomes" id="UP000093451">
    <property type="component" value="Unassembled WGS sequence"/>
</dbReference>
<evidence type="ECO:0000313" key="2">
    <source>
        <dbReference type="Proteomes" id="UP000093451"/>
    </source>
</evidence>
<sequence length="160" mass="17662">MFAISATFEVNPAGTTVEISREAMWQGLVSKAEYAVPFVPAMEDCRIIERFEGGFIREIKLRGTVMRERIVFTPDVEVYFERIDPADGGWITNVMSESKSGLLLTFTFALTFPGVAAGSAEEKARGEEVKQSYIVAIQATIDETRSRVEKGEITARKGAA</sequence>
<evidence type="ECO:0000313" key="1">
    <source>
        <dbReference type="EMBL" id="OCJ32843.1"/>
    </source>
</evidence>
<proteinExistence type="predicted"/>
<name>A0AB36EJA2_AGRTU</name>
<dbReference type="InterPro" id="IPR015075">
    <property type="entry name" value="AtaL"/>
</dbReference>
<gene>
    <name evidence="1" type="ORF">A6U91_21955</name>
</gene>
<dbReference type="Gene3D" id="3.30.530.20">
    <property type="match status" value="1"/>
</dbReference>
<reference evidence="1 2" key="1">
    <citation type="journal article" date="2016" name="PeerJ">
        <title>Gall-ID: tools for genotyping gall-causing phytopathogenic bacteria.</title>
        <authorList>
            <person name="Davis E.W.II."/>
            <person name="Weisberg A.J."/>
            <person name="Tabima J.F."/>
            <person name="Grunwald N.J."/>
            <person name="Chang J.H."/>
        </authorList>
    </citation>
    <scope>NUCLEOTIDE SEQUENCE [LARGE SCALE GENOMIC DNA]</scope>
    <source>
        <strain evidence="1 2">N2/73</strain>
    </source>
</reference>
<evidence type="ECO:0008006" key="3">
    <source>
        <dbReference type="Google" id="ProtNLM"/>
    </source>
</evidence>
<dbReference type="SUPFAM" id="SSF55961">
    <property type="entry name" value="Bet v1-like"/>
    <property type="match status" value="1"/>
</dbReference>
<protein>
    <recommendedName>
        <fullName evidence="3">DUF1857 family protein</fullName>
    </recommendedName>
</protein>
<organism evidence="1 2">
    <name type="scientific">Agrobacterium tumefaciens</name>
    <dbReference type="NCBI Taxonomy" id="358"/>
    <lineage>
        <taxon>Bacteria</taxon>
        <taxon>Pseudomonadati</taxon>
        <taxon>Pseudomonadota</taxon>
        <taxon>Alphaproteobacteria</taxon>
        <taxon>Hyphomicrobiales</taxon>
        <taxon>Rhizobiaceae</taxon>
        <taxon>Rhizobium/Agrobacterium group</taxon>
        <taxon>Agrobacterium</taxon>
        <taxon>Agrobacterium tumefaciens complex</taxon>
    </lineage>
</organism>